<proteinExistence type="predicted"/>
<evidence type="ECO:0000256" key="1">
    <source>
        <dbReference type="ARBA" id="ARBA00022741"/>
    </source>
</evidence>
<dbReference type="SUPFAM" id="SSF52540">
    <property type="entry name" value="P-loop containing nucleoside triphosphate hydrolases"/>
    <property type="match status" value="1"/>
</dbReference>
<comment type="caution">
    <text evidence="5">The sequence shown here is derived from an EMBL/GenBank/DDBJ whole genome shotgun (WGS) entry which is preliminary data.</text>
</comment>
<evidence type="ECO:0000313" key="5">
    <source>
        <dbReference type="EMBL" id="MBC3536491.1"/>
    </source>
</evidence>
<dbReference type="PANTHER" id="PTHR43384">
    <property type="entry name" value="SEPTUM SITE-DETERMINING PROTEIN MIND HOMOLOG, CHLOROPLASTIC-RELATED"/>
    <property type="match status" value="1"/>
</dbReference>
<feature type="region of interest" description="Disordered" evidence="3">
    <location>
        <begin position="287"/>
        <end position="312"/>
    </location>
</feature>
<keyword evidence="6" id="KW-1185">Reference proteome</keyword>
<protein>
    <submittedName>
        <fullName evidence="5">AAA family ATPase</fullName>
    </submittedName>
</protein>
<dbReference type="EMBL" id="JACOGK010000009">
    <property type="protein sequence ID" value="MBC3536491.1"/>
    <property type="molecule type" value="Genomic_DNA"/>
</dbReference>
<dbReference type="InterPro" id="IPR027417">
    <property type="entry name" value="P-loop_NTPase"/>
</dbReference>
<evidence type="ECO:0000256" key="2">
    <source>
        <dbReference type="ARBA" id="ARBA00022840"/>
    </source>
</evidence>
<gene>
    <name evidence="5" type="ORF">H8J70_04400</name>
</gene>
<dbReference type="Gene3D" id="3.40.50.300">
    <property type="entry name" value="P-loop containing nucleotide triphosphate hydrolases"/>
    <property type="match status" value="1"/>
</dbReference>
<keyword evidence="2" id="KW-0067">ATP-binding</keyword>
<dbReference type="RefSeq" id="WP_186502648.1">
    <property type="nucleotide sequence ID" value="NZ_JACOGK010000009.1"/>
</dbReference>
<evidence type="ECO:0000259" key="4">
    <source>
        <dbReference type="Pfam" id="PF13614"/>
    </source>
</evidence>
<name>A0ABR6VGW8_9FIRM</name>
<dbReference type="InterPro" id="IPR050625">
    <property type="entry name" value="ParA/MinD_ATPase"/>
</dbReference>
<evidence type="ECO:0000313" key="6">
    <source>
        <dbReference type="Proteomes" id="UP000606870"/>
    </source>
</evidence>
<evidence type="ECO:0000256" key="3">
    <source>
        <dbReference type="SAM" id="MobiDB-lite"/>
    </source>
</evidence>
<accession>A0ABR6VGW8</accession>
<organism evidence="5 6">
    <name type="scientific">Megasphaera hominis</name>
    <dbReference type="NCBI Taxonomy" id="159836"/>
    <lineage>
        <taxon>Bacteria</taxon>
        <taxon>Bacillati</taxon>
        <taxon>Bacillota</taxon>
        <taxon>Negativicutes</taxon>
        <taxon>Veillonellales</taxon>
        <taxon>Veillonellaceae</taxon>
        <taxon>Megasphaera</taxon>
    </lineage>
</organism>
<sequence length="342" mass="37177">MSQIIAIASGKGGVGKTLVTASLAVTLARRGRTVLAADADMGLRNLDLLFGVQDEVLYDAVDIMKRRCSAAEAVIPLSPYLDFLAASQKHTWEKVDAPGFQYTLDTLSRTYDYILIDCPPGRGNAYKDAVAIADMVFFVVEPTWSSLRDTGRVMQFCNKHKQFNYAVVFNNFYASRPGYVSPDEAMAALNAEHVAGLLPHDDFVHAAGQDGEIMHVSGENPFFQSLSLMCDALLEERPFAWDEAITLLPSAGTVAVEAGEPVPKAAEAALTLPAAAIEELRQAAASLSPNMTGPSPVEEDKTEPELEVADVQAGSQAVLSLAPRLSVRQRRDQSRAWRSYRR</sequence>
<dbReference type="Pfam" id="PF13614">
    <property type="entry name" value="AAA_31"/>
    <property type="match status" value="1"/>
</dbReference>
<reference evidence="5 6" key="1">
    <citation type="submission" date="2020-08" db="EMBL/GenBank/DDBJ databases">
        <authorList>
            <person name="Liu C."/>
            <person name="Sun Q."/>
        </authorList>
    </citation>
    <scope>NUCLEOTIDE SEQUENCE [LARGE SCALE GENOMIC DNA]</scope>
    <source>
        <strain evidence="5 6">NSJ-59</strain>
    </source>
</reference>
<keyword evidence="1" id="KW-0547">Nucleotide-binding</keyword>
<dbReference type="InterPro" id="IPR025669">
    <property type="entry name" value="AAA_dom"/>
</dbReference>
<feature type="domain" description="AAA" evidence="4">
    <location>
        <begin position="3"/>
        <end position="159"/>
    </location>
</feature>
<dbReference type="PANTHER" id="PTHR43384:SF6">
    <property type="entry name" value="SEPTUM SITE-DETERMINING PROTEIN MIND HOMOLOG, CHLOROPLASTIC"/>
    <property type="match status" value="1"/>
</dbReference>
<dbReference type="Proteomes" id="UP000606870">
    <property type="component" value="Unassembled WGS sequence"/>
</dbReference>